<dbReference type="EMBL" id="AP014708">
    <property type="protein sequence ID" value="BAQ50384.1"/>
    <property type="molecule type" value="Genomic_DNA"/>
</dbReference>
<dbReference type="PANTHER" id="PTHR13696:SF96">
    <property type="entry name" value="COBQ_COBB_MIND_PARA NUCLEOTIDE BINDING DOMAIN-CONTAINING PROTEIN"/>
    <property type="match status" value="1"/>
</dbReference>
<dbReference type="Proteomes" id="UP000061432">
    <property type="component" value="Plasmid pMaq22A_4p"/>
</dbReference>
<dbReference type="AlphaFoldDB" id="A0A0C6FXR5"/>
<evidence type="ECO:0000313" key="1">
    <source>
        <dbReference type="EMBL" id="BAQ50384.1"/>
    </source>
</evidence>
<evidence type="ECO:0000313" key="2">
    <source>
        <dbReference type="Proteomes" id="UP000061432"/>
    </source>
</evidence>
<dbReference type="InterPro" id="IPR009744">
    <property type="entry name" value="VirC1"/>
</dbReference>
<sequence length="224" mass="23310">MPVVSLCSTKGGVGKTTLAICLASAAAQRGAPAVILDADPNGHVRAWREAADREGRGGGVDVIAGVTEATMQDRIAEAAELYALVVIDLEGAASKAVTFAIAESDVVVIPSGISGMDLQEVFRTHAEVKRAEKMLRRPIPARVIFTGMATIASRVAKHARQEVVDAGIPVLATETIRRPNAYAAMHFNGLTPLEPDGDPKAAAEIGRALDEILAVITPADEAAA</sequence>
<dbReference type="KEGG" id="maqu:Maq22A_4p60140"/>
<dbReference type="Gene3D" id="3.40.50.300">
    <property type="entry name" value="P-loop containing nucleotide triphosphate hydrolases"/>
    <property type="match status" value="1"/>
</dbReference>
<organism evidence="1 2">
    <name type="scientific">Methylobacterium aquaticum</name>
    <dbReference type="NCBI Taxonomy" id="270351"/>
    <lineage>
        <taxon>Bacteria</taxon>
        <taxon>Pseudomonadati</taxon>
        <taxon>Pseudomonadota</taxon>
        <taxon>Alphaproteobacteria</taxon>
        <taxon>Hyphomicrobiales</taxon>
        <taxon>Methylobacteriaceae</taxon>
        <taxon>Methylobacterium</taxon>
    </lineage>
</organism>
<reference evidence="2" key="2">
    <citation type="submission" date="2015-01" db="EMBL/GenBank/DDBJ databases">
        <title>Complete genome sequence of Methylobacterium aquaticum strain 22A.</title>
        <authorList>
            <person name="Tani A."/>
            <person name="Ogura Y."/>
            <person name="Hayashi T."/>
        </authorList>
    </citation>
    <scope>NUCLEOTIDE SEQUENCE [LARGE SCALE GENOMIC DNA]</scope>
    <source>
        <strain evidence="2">MA-22A</strain>
        <plasmid evidence="2">Plasmid pMaq22A_4p DNA</plasmid>
    </source>
</reference>
<geneLocation type="plasmid" evidence="2">
    <name>pMaq22A_4p DNA</name>
</geneLocation>
<dbReference type="CDD" id="cd02042">
    <property type="entry name" value="ParAB_family"/>
    <property type="match status" value="1"/>
</dbReference>
<dbReference type="PIRSF" id="PIRSF009320">
    <property type="entry name" value="Nuc_binding_HP_1000"/>
    <property type="match status" value="1"/>
</dbReference>
<name>A0A0C6FXR5_9HYPH</name>
<dbReference type="PATRIC" id="fig|270351.10.peg.7572"/>
<reference evidence="1 2" key="1">
    <citation type="journal article" date="2015" name="Genome Announc.">
        <title>Complete Genome Sequence of Methylobacterium aquaticum Strain 22A, Isolated from Racomitrium japonicum Moss.</title>
        <authorList>
            <person name="Tani A."/>
            <person name="Ogura Y."/>
            <person name="Hayashi T."/>
            <person name="Kimbara K."/>
        </authorList>
    </citation>
    <scope>NUCLEOTIDE SEQUENCE [LARGE SCALE GENOMIC DNA]</scope>
    <source>
        <strain evidence="1 2">MA-22A</strain>
        <plasmid evidence="2">Plasmid pMaq22A_4p DNA</plasmid>
    </source>
</reference>
<dbReference type="InterPro" id="IPR027417">
    <property type="entry name" value="P-loop_NTPase"/>
</dbReference>
<dbReference type="OrthoDB" id="113462at2"/>
<gene>
    <name evidence="1" type="primary">soj</name>
    <name evidence="1" type="ORF">Maq22A_4p60140</name>
</gene>
<accession>A0A0C6FXR5</accession>
<dbReference type="SUPFAM" id="SSF52540">
    <property type="entry name" value="P-loop containing nucleoside triphosphate hydrolases"/>
    <property type="match status" value="1"/>
</dbReference>
<keyword evidence="1" id="KW-0614">Plasmid</keyword>
<dbReference type="RefSeq" id="WP_060851425.1">
    <property type="nucleotide sequence ID" value="NZ_AP014708.1"/>
</dbReference>
<dbReference type="PANTHER" id="PTHR13696">
    <property type="entry name" value="P-LOOP CONTAINING NUCLEOSIDE TRIPHOSPHATE HYDROLASE"/>
    <property type="match status" value="1"/>
</dbReference>
<proteinExistence type="predicted"/>
<dbReference type="Pfam" id="PF07015">
    <property type="entry name" value="VirC1"/>
    <property type="match status" value="1"/>
</dbReference>
<dbReference type="InterPro" id="IPR050678">
    <property type="entry name" value="DNA_Partitioning_ATPase"/>
</dbReference>
<protein>
    <submittedName>
        <fullName evidence="1">Chromosome partitioning protein ParA</fullName>
    </submittedName>
</protein>